<reference evidence="11" key="2">
    <citation type="journal article" date="2021" name="PeerJ">
        <title>Extensive microbial diversity within the chicken gut microbiome revealed by metagenomics and culture.</title>
        <authorList>
            <person name="Gilroy R."/>
            <person name="Ravi A."/>
            <person name="Getino M."/>
            <person name="Pursley I."/>
            <person name="Horton D.L."/>
            <person name="Alikhan N.F."/>
            <person name="Baker D."/>
            <person name="Gharbi K."/>
            <person name="Hall N."/>
            <person name="Watson M."/>
            <person name="Adriaenssens E.M."/>
            <person name="Foster-Nyarko E."/>
            <person name="Jarju S."/>
            <person name="Secka A."/>
            <person name="Antonio M."/>
            <person name="Oren A."/>
            <person name="Chaudhuri R.R."/>
            <person name="La Ragione R."/>
            <person name="Hildebrand F."/>
            <person name="Pallen M.J."/>
        </authorList>
    </citation>
    <scope>NUCLEOTIDE SEQUENCE</scope>
    <source>
        <strain evidence="11">CHK147-3167</strain>
    </source>
</reference>
<comment type="caution">
    <text evidence="11">The sequence shown here is derived from an EMBL/GenBank/DDBJ whole genome shotgun (WGS) entry which is preliminary data.</text>
</comment>
<dbReference type="GO" id="GO:0005886">
    <property type="term" value="C:plasma membrane"/>
    <property type="evidence" value="ECO:0007669"/>
    <property type="project" value="UniProtKB-SubCell"/>
</dbReference>
<evidence type="ECO:0000256" key="2">
    <source>
        <dbReference type="ARBA" id="ARBA00008445"/>
    </source>
</evidence>
<protein>
    <recommendedName>
        <fullName evidence="10">Protein-export membrane protein SecG</fullName>
    </recommendedName>
</protein>
<dbReference type="Proteomes" id="UP000886786">
    <property type="component" value="Unassembled WGS sequence"/>
</dbReference>
<dbReference type="PANTHER" id="PTHR34182">
    <property type="entry name" value="PROTEIN-EXPORT MEMBRANE PROTEIN SECG"/>
    <property type="match status" value="1"/>
</dbReference>
<dbReference type="Pfam" id="PF03840">
    <property type="entry name" value="SecG"/>
    <property type="match status" value="1"/>
</dbReference>
<evidence type="ECO:0000256" key="6">
    <source>
        <dbReference type="ARBA" id="ARBA00022927"/>
    </source>
</evidence>
<evidence type="ECO:0000313" key="12">
    <source>
        <dbReference type="Proteomes" id="UP000886786"/>
    </source>
</evidence>
<keyword evidence="9 10" id="KW-0472">Membrane</keyword>
<dbReference type="PANTHER" id="PTHR34182:SF1">
    <property type="entry name" value="PROTEIN-EXPORT MEMBRANE PROTEIN SECG"/>
    <property type="match status" value="1"/>
</dbReference>
<reference evidence="11" key="1">
    <citation type="submission" date="2020-10" db="EMBL/GenBank/DDBJ databases">
        <authorList>
            <person name="Gilroy R."/>
        </authorList>
    </citation>
    <scope>NUCLEOTIDE SEQUENCE</scope>
    <source>
        <strain evidence="11">CHK147-3167</strain>
    </source>
</reference>
<sequence length="71" mass="7770">MEILLIIISILLIAIVILQSNKAESASSAILGGNDELFAHRKERGSELIITRLTAILGAIFFIVCLIMEFV</sequence>
<evidence type="ECO:0000256" key="5">
    <source>
        <dbReference type="ARBA" id="ARBA00022692"/>
    </source>
</evidence>
<dbReference type="GO" id="GO:0009306">
    <property type="term" value="P:protein secretion"/>
    <property type="evidence" value="ECO:0007669"/>
    <property type="project" value="UniProtKB-UniRule"/>
</dbReference>
<comment type="similarity">
    <text evidence="2 10">Belongs to the SecG family.</text>
</comment>
<dbReference type="GO" id="GO:0043952">
    <property type="term" value="P:protein transport by the Sec complex"/>
    <property type="evidence" value="ECO:0007669"/>
    <property type="project" value="TreeGrafter"/>
</dbReference>
<evidence type="ECO:0000256" key="10">
    <source>
        <dbReference type="RuleBase" id="RU365087"/>
    </source>
</evidence>
<comment type="function">
    <text evidence="10">Involved in protein export. Participates in an early event of protein translocation.</text>
</comment>
<dbReference type="NCBIfam" id="TIGR00810">
    <property type="entry name" value="secG"/>
    <property type="match status" value="1"/>
</dbReference>
<dbReference type="GO" id="GO:0065002">
    <property type="term" value="P:intracellular protein transmembrane transport"/>
    <property type="evidence" value="ECO:0007669"/>
    <property type="project" value="TreeGrafter"/>
</dbReference>
<dbReference type="GO" id="GO:0015450">
    <property type="term" value="F:protein-transporting ATPase activity"/>
    <property type="evidence" value="ECO:0007669"/>
    <property type="project" value="UniProtKB-UniRule"/>
</dbReference>
<comment type="subcellular location">
    <subcellularLocation>
        <location evidence="1 10">Cell membrane</location>
        <topology evidence="1 10">Multi-pass membrane protein</topology>
    </subcellularLocation>
</comment>
<keyword evidence="7 10" id="KW-1133">Transmembrane helix</keyword>
<proteinExistence type="inferred from homology"/>
<evidence type="ECO:0000256" key="3">
    <source>
        <dbReference type="ARBA" id="ARBA00022448"/>
    </source>
</evidence>
<dbReference type="InterPro" id="IPR004692">
    <property type="entry name" value="SecG"/>
</dbReference>
<keyword evidence="8 10" id="KW-0811">Translocation</keyword>
<evidence type="ECO:0000313" key="11">
    <source>
        <dbReference type="EMBL" id="HIQ90091.1"/>
    </source>
</evidence>
<organism evidence="11 12">
    <name type="scientific">Candidatus Coprosoma intestinipullorum</name>
    <dbReference type="NCBI Taxonomy" id="2840752"/>
    <lineage>
        <taxon>Bacteria</taxon>
        <taxon>Bacillati</taxon>
        <taxon>Bacillota</taxon>
        <taxon>Bacillota incertae sedis</taxon>
        <taxon>Candidatus Coprosoma</taxon>
    </lineage>
</organism>
<evidence type="ECO:0000256" key="7">
    <source>
        <dbReference type="ARBA" id="ARBA00022989"/>
    </source>
</evidence>
<evidence type="ECO:0000256" key="1">
    <source>
        <dbReference type="ARBA" id="ARBA00004651"/>
    </source>
</evidence>
<feature type="transmembrane region" description="Helical" evidence="10">
    <location>
        <begin position="49"/>
        <end position="68"/>
    </location>
</feature>
<comment type="caution">
    <text evidence="10">Lacks conserved residue(s) required for the propagation of feature annotation.</text>
</comment>
<keyword evidence="5 10" id="KW-0812">Transmembrane</keyword>
<evidence type="ECO:0000256" key="8">
    <source>
        <dbReference type="ARBA" id="ARBA00023010"/>
    </source>
</evidence>
<keyword evidence="6 10" id="KW-0653">Protein transport</keyword>
<keyword evidence="4 10" id="KW-1003">Cell membrane</keyword>
<dbReference type="EMBL" id="DVFV01000013">
    <property type="protein sequence ID" value="HIQ90091.1"/>
    <property type="molecule type" value="Genomic_DNA"/>
</dbReference>
<evidence type="ECO:0000256" key="9">
    <source>
        <dbReference type="ARBA" id="ARBA00023136"/>
    </source>
</evidence>
<accession>A0A9D1CZ65</accession>
<dbReference type="AlphaFoldDB" id="A0A9D1CZ65"/>
<gene>
    <name evidence="11" type="primary">secG</name>
    <name evidence="11" type="ORF">IAB27_00465</name>
</gene>
<evidence type="ECO:0000256" key="4">
    <source>
        <dbReference type="ARBA" id="ARBA00022475"/>
    </source>
</evidence>
<keyword evidence="3 10" id="KW-0813">Transport</keyword>
<name>A0A9D1CZ65_9FIRM</name>
<dbReference type="PRINTS" id="PR01651">
    <property type="entry name" value="SECGEXPORT"/>
</dbReference>